<organism evidence="4 5">
    <name type="scientific">Chlorobium phaeovibrioides</name>
    <dbReference type="NCBI Taxonomy" id="1094"/>
    <lineage>
        <taxon>Bacteria</taxon>
        <taxon>Pseudomonadati</taxon>
        <taxon>Chlorobiota</taxon>
        <taxon>Chlorobiia</taxon>
        <taxon>Chlorobiales</taxon>
        <taxon>Chlorobiaceae</taxon>
        <taxon>Chlorobium/Pelodictyon group</taxon>
        <taxon>Chlorobium</taxon>
    </lineage>
</organism>
<protein>
    <submittedName>
        <fullName evidence="4">Uridine kinase</fullName>
    </submittedName>
</protein>
<dbReference type="Gene3D" id="3.40.50.300">
    <property type="entry name" value="P-loop containing nucleotide triphosphate hydrolases"/>
    <property type="match status" value="1"/>
</dbReference>
<evidence type="ECO:0000313" key="3">
    <source>
        <dbReference type="EMBL" id="MWV54760.1"/>
    </source>
</evidence>
<dbReference type="InterPro" id="IPR006083">
    <property type="entry name" value="PRK/URK"/>
</dbReference>
<name>A0A432AVC6_CHLPH</name>
<keyword evidence="7" id="KW-1185">Reference proteome</keyword>
<dbReference type="EMBL" id="VMRG01000001">
    <property type="protein sequence ID" value="KAA6231719.1"/>
    <property type="molecule type" value="Genomic_DNA"/>
</dbReference>
<gene>
    <name evidence="4" type="ORF">EKD02_05610</name>
    <name evidence="2" type="ORF">FP507_00280</name>
    <name evidence="3" type="ORF">GJ685_06735</name>
</gene>
<dbReference type="Proteomes" id="UP000327458">
    <property type="component" value="Unassembled WGS sequence"/>
</dbReference>
<dbReference type="SUPFAM" id="SSF52540">
    <property type="entry name" value="P-loop containing nucleoside triphosphate hydrolases"/>
    <property type="match status" value="1"/>
</dbReference>
<reference evidence="3 7" key="3">
    <citation type="submission" date="2019-11" db="EMBL/GenBank/DDBJ databases">
        <title>Green- and brown-colored morphotypes of Chlorobia in the stratified aquatic ecosystems of Kandalaksha Gulf (White Sea): A model for study of the accessory genome evolution.</title>
        <authorList>
            <person name="Grouzdev D.S."/>
        </authorList>
    </citation>
    <scope>NUCLEOTIDE SEQUENCE [LARGE SCALE GENOMIC DNA]</scope>
    <source>
        <strain evidence="3 7">ZM</strain>
    </source>
</reference>
<keyword evidence="4" id="KW-0808">Transferase</keyword>
<dbReference type="EMBL" id="WUBZ01000020">
    <property type="protein sequence ID" value="MWV54760.1"/>
    <property type="molecule type" value="Genomic_DNA"/>
</dbReference>
<dbReference type="GO" id="GO:0016301">
    <property type="term" value="F:kinase activity"/>
    <property type="evidence" value="ECO:0007669"/>
    <property type="project" value="UniProtKB-KW"/>
</dbReference>
<dbReference type="InterPro" id="IPR027417">
    <property type="entry name" value="P-loop_NTPase"/>
</dbReference>
<dbReference type="Pfam" id="PF00485">
    <property type="entry name" value="PRK"/>
    <property type="match status" value="1"/>
</dbReference>
<feature type="domain" description="Phosphoribulokinase/uridine kinase" evidence="1">
    <location>
        <begin position="40"/>
        <end position="165"/>
    </location>
</feature>
<dbReference type="RefSeq" id="WP_126341732.1">
    <property type="nucleotide sequence ID" value="NZ_CP041698.1"/>
</dbReference>
<sequence>MLGDVLLISEKHIAAAAVIAERVIIELQTLQKEHSGHKYIVAISGESGSGKSELSHSLAVRLKKEGVRPKILHTDNYYRIPPSERLAWRLADNFENVGVGEYDWDLLKSNIADFRSDRQSLMPCVDIVSGEIDRLITDFSKADVLVVDGLYALGIRDADLCVYIDLTWRETKKNQTLRGKEANDTYRLRVLEKEHDDISAFRYRAHLIVGHDYSVTESLDPGDAAVEGDYAGQ</sequence>
<keyword evidence="4" id="KW-0418">Kinase</keyword>
<proteinExistence type="predicted"/>
<dbReference type="EMBL" id="RXYK01000006">
    <property type="protein sequence ID" value="RTY38173.1"/>
    <property type="molecule type" value="Genomic_DNA"/>
</dbReference>
<evidence type="ECO:0000313" key="2">
    <source>
        <dbReference type="EMBL" id="KAA6231719.1"/>
    </source>
</evidence>
<evidence type="ECO:0000313" key="5">
    <source>
        <dbReference type="Proteomes" id="UP000279908"/>
    </source>
</evidence>
<evidence type="ECO:0000313" key="4">
    <source>
        <dbReference type="EMBL" id="RTY38173.1"/>
    </source>
</evidence>
<evidence type="ECO:0000313" key="7">
    <source>
        <dbReference type="Proteomes" id="UP000489351"/>
    </source>
</evidence>
<evidence type="ECO:0000259" key="1">
    <source>
        <dbReference type="Pfam" id="PF00485"/>
    </source>
</evidence>
<dbReference type="GO" id="GO:0005524">
    <property type="term" value="F:ATP binding"/>
    <property type="evidence" value="ECO:0007669"/>
    <property type="project" value="InterPro"/>
</dbReference>
<evidence type="ECO:0000313" key="6">
    <source>
        <dbReference type="Proteomes" id="UP000327458"/>
    </source>
</evidence>
<dbReference type="Proteomes" id="UP000279908">
    <property type="component" value="Unassembled WGS sequence"/>
</dbReference>
<dbReference type="Proteomes" id="UP000489351">
    <property type="component" value="Unassembled WGS sequence"/>
</dbReference>
<reference evidence="2 6" key="2">
    <citation type="submission" date="2019-07" db="EMBL/GenBank/DDBJ databases">
        <title>Draft genome Sequence of Chlorobium phaeovibrioides sp. strain PhvTcv-s14, from the Phylum Chlorobi.</title>
        <authorList>
            <person name="Babenko V."/>
            <person name="Boldyreva D."/>
            <person name="Kanygina A."/>
            <person name="Selezneva O."/>
            <person name="Akopiyan T."/>
            <person name="Lunina O."/>
        </authorList>
    </citation>
    <scope>NUCLEOTIDE SEQUENCE [LARGE SCALE GENOMIC DNA]</scope>
    <source>
        <strain evidence="2 6">GrTcv12</strain>
    </source>
</reference>
<comment type="caution">
    <text evidence="4">The sequence shown here is derived from an EMBL/GenBank/DDBJ whole genome shotgun (WGS) entry which is preliminary data.</text>
</comment>
<accession>A0A432AVC6</accession>
<dbReference type="AlphaFoldDB" id="A0A432AVC6"/>
<reference evidence="4 5" key="1">
    <citation type="submission" date="2018-12" db="EMBL/GenBank/DDBJ databases">
        <authorList>
            <person name="Lunina O.N."/>
            <person name="Grouzdev D.S."/>
            <person name="Gorlenko V.M."/>
            <person name="Savvichev A.S."/>
        </authorList>
    </citation>
    <scope>NUCLEOTIDE SEQUENCE [LARGE SCALE GENOMIC DNA]</scope>
    <source>
        <strain evidence="4 5">BrKhr-17</strain>
    </source>
</reference>